<dbReference type="KEGG" id="rop:ROP_26230"/>
<evidence type="ECO:0000313" key="2">
    <source>
        <dbReference type="EMBL" id="BAH50870.1"/>
    </source>
</evidence>
<dbReference type="Gene3D" id="3.30.1540.10">
    <property type="entry name" value="formyl-coa transferase, domain 3"/>
    <property type="match status" value="1"/>
</dbReference>
<dbReference type="PANTHER" id="PTHR48207">
    <property type="entry name" value="SUCCINATE--HYDROXYMETHYLGLUTARATE COA-TRANSFERASE"/>
    <property type="match status" value="1"/>
</dbReference>
<dbReference type="InterPro" id="IPR023606">
    <property type="entry name" value="CoA-Trfase_III_dom_1_sf"/>
</dbReference>
<dbReference type="STRING" id="632772.ROP_26230"/>
<proteinExistence type="predicted"/>
<dbReference type="Pfam" id="PF02515">
    <property type="entry name" value="CoA_transf_3"/>
    <property type="match status" value="1"/>
</dbReference>
<evidence type="ECO:0000256" key="1">
    <source>
        <dbReference type="ARBA" id="ARBA00022679"/>
    </source>
</evidence>
<dbReference type="PATRIC" id="fig|632772.20.peg.2744"/>
<protein>
    <submittedName>
        <fullName evidence="2">CaiB/BaiF family protein</fullName>
    </submittedName>
</protein>
<dbReference type="Gene3D" id="3.40.50.10540">
    <property type="entry name" value="Crotonobetainyl-coa:carnitine coa-transferase, domain 1"/>
    <property type="match status" value="1"/>
</dbReference>
<name>C1B422_RHOOB</name>
<dbReference type="InterPro" id="IPR050483">
    <property type="entry name" value="CoA-transferase_III_domain"/>
</dbReference>
<evidence type="ECO:0000313" key="3">
    <source>
        <dbReference type="Proteomes" id="UP000002212"/>
    </source>
</evidence>
<reference evidence="2 3" key="1">
    <citation type="submission" date="2009-03" db="EMBL/GenBank/DDBJ databases">
        <title>Comparison of the complete genome sequences of Rhodococcus erythropolis PR4 and Rhodococcus opacus B4.</title>
        <authorList>
            <person name="Takarada H."/>
            <person name="Sekine M."/>
            <person name="Hosoyama A."/>
            <person name="Yamada R."/>
            <person name="Fujisawa T."/>
            <person name="Omata S."/>
            <person name="Shimizu A."/>
            <person name="Tsukatani N."/>
            <person name="Tanikawa S."/>
            <person name="Fujita N."/>
            <person name="Harayama S."/>
        </authorList>
    </citation>
    <scope>NUCLEOTIDE SEQUENCE [LARGE SCALE GENOMIC DNA]</scope>
    <source>
        <strain evidence="2 3">B4</strain>
    </source>
</reference>
<gene>
    <name evidence="2" type="ordered locus">ROP_26230</name>
</gene>
<dbReference type="RefSeq" id="WP_012689826.1">
    <property type="nucleotide sequence ID" value="NC_012522.1"/>
</dbReference>
<dbReference type="GO" id="GO:0008410">
    <property type="term" value="F:CoA-transferase activity"/>
    <property type="evidence" value="ECO:0007669"/>
    <property type="project" value="TreeGrafter"/>
</dbReference>
<keyword evidence="1" id="KW-0808">Transferase</keyword>
<dbReference type="HOGENOM" id="CLU_033975_2_1_11"/>
<dbReference type="AlphaFoldDB" id="C1B422"/>
<dbReference type="InterPro" id="IPR044855">
    <property type="entry name" value="CoA-Trfase_III_dom3_sf"/>
</dbReference>
<dbReference type="EMBL" id="AP011115">
    <property type="protein sequence ID" value="BAH50870.1"/>
    <property type="molecule type" value="Genomic_DNA"/>
</dbReference>
<organism evidence="2 3">
    <name type="scientific">Rhodococcus opacus (strain B4)</name>
    <dbReference type="NCBI Taxonomy" id="632772"/>
    <lineage>
        <taxon>Bacteria</taxon>
        <taxon>Bacillati</taxon>
        <taxon>Actinomycetota</taxon>
        <taxon>Actinomycetes</taxon>
        <taxon>Mycobacteriales</taxon>
        <taxon>Nocardiaceae</taxon>
        <taxon>Rhodococcus</taxon>
    </lineage>
</organism>
<sequence length="412" mass="43783">MEIRPTRHATQGGHPLEGIKVIDFGQYIAAPAATAVLAELGAEVVKVEPLHGDQARRIGAFGDAMIRAYNRGKRSLAIDLRDERGRKLALQLVADADVVVQNMRPGAMERLGLGPEAVREVNPRAIYASVTGFGMHGPSRNRAGLDIAAQAESGIMSVTGEADGDPLRVGLPVVDASTASSLAQAILAALFRRERTGEGAEIDISLLEVAIHLQAANWEEYFGTGREPRRRGNGQPTVAPAADVIRTVDGHIVLSAYTDEHWGILCRLIDRTDLLTDPRFDTNPSRVRNRSALLQILSGALSAMSTENCVNWLSDNGIVVGAVRGYEQVLESGDVHASGIFRTDVRADGGGKYVGLPYRIEGLPPSVPDPAPELGEHSGSVLRDAGVDSAEIDALIEAGIVAQPDAVRAATV</sequence>
<dbReference type="OrthoDB" id="3561197at2"/>
<dbReference type="PANTHER" id="PTHR48207:SF3">
    <property type="entry name" value="SUCCINATE--HYDROXYMETHYLGLUTARATE COA-TRANSFERASE"/>
    <property type="match status" value="1"/>
</dbReference>
<dbReference type="SUPFAM" id="SSF89796">
    <property type="entry name" value="CoA-transferase family III (CaiB/BaiF)"/>
    <property type="match status" value="1"/>
</dbReference>
<dbReference type="InterPro" id="IPR003673">
    <property type="entry name" value="CoA-Trfase_fam_III"/>
</dbReference>
<dbReference type="Proteomes" id="UP000002212">
    <property type="component" value="Chromosome"/>
</dbReference>
<accession>C1B422</accession>